<dbReference type="Proteomes" id="UP000031056">
    <property type="component" value="Unassembled WGS sequence"/>
</dbReference>
<comment type="caution">
    <text evidence="1">The sequence shown here is derived from an EMBL/GenBank/DDBJ whole genome shotgun (WGS) entry which is preliminary data.</text>
</comment>
<dbReference type="VEuPathDB" id="MicrosporidiaDB:M896_020960"/>
<organism evidence="1 2">
    <name type="scientific">Ordospora colligata OC4</name>
    <dbReference type="NCBI Taxonomy" id="1354746"/>
    <lineage>
        <taxon>Eukaryota</taxon>
        <taxon>Fungi</taxon>
        <taxon>Fungi incertae sedis</taxon>
        <taxon>Microsporidia</taxon>
        <taxon>Ordosporidae</taxon>
        <taxon>Ordospora</taxon>
    </lineage>
</organism>
<proteinExistence type="predicted"/>
<dbReference type="AlphaFoldDB" id="A0A0B2ULZ9"/>
<name>A0A0B2ULZ9_9MICR</name>
<protein>
    <submittedName>
        <fullName evidence="1">Uncharacterized protein</fullName>
    </submittedName>
</protein>
<dbReference type="InParanoid" id="A0A0B2ULZ9"/>
<dbReference type="HOGENOM" id="CLU_1065700_0_0_1"/>
<reference evidence="1 2" key="1">
    <citation type="journal article" date="2014" name="MBio">
        <title>The Ordospora colligata genome; evolution of extreme reduction in microsporidia and host-to-parasite horizontal gene transfer.</title>
        <authorList>
            <person name="Pombert J.-F."/>
            <person name="Haag K.L."/>
            <person name="Beidas S."/>
            <person name="Ebert D."/>
            <person name="Keeling P.J."/>
        </authorList>
    </citation>
    <scope>NUCLEOTIDE SEQUENCE [LARGE SCALE GENOMIC DNA]</scope>
    <source>
        <strain evidence="1 2">OC4</strain>
    </source>
</reference>
<dbReference type="RefSeq" id="XP_014564301.1">
    <property type="nucleotide sequence ID" value="XM_014708815.1"/>
</dbReference>
<evidence type="ECO:0000313" key="1">
    <source>
        <dbReference type="EMBL" id="KHN70259.1"/>
    </source>
</evidence>
<dbReference type="EMBL" id="JOKQ01000002">
    <property type="protein sequence ID" value="KHN70259.1"/>
    <property type="molecule type" value="Genomic_DNA"/>
</dbReference>
<keyword evidence="2" id="KW-1185">Reference proteome</keyword>
<gene>
    <name evidence="1" type="ORF">M896_020960</name>
</gene>
<sequence>MTIDFVPAAKQKELKHALTTMRSTVIIVNGPVGCSKTHSIHTIARDIGLAVQYIESIEEHSDAFITNNTVYLIDIDCHKQLIMWMPRLCKMTRLIIETRTLQFAGKFIPGSITVNFNKVRDSQIRKTYHLTHEQSVHVDGNLHLAAINKFLLPTDVRPISVFHQLGRLLHSKSTDVNEICTSISTYGQYRFCGYLLENYALFMDISQIGRLSEGFSIWDTASSIFFEYLVWTTVDSQKTSPKRFISFKSFHHSDSHHTCTSLCNNR</sequence>
<accession>A0A0B2ULZ9</accession>
<evidence type="ECO:0000313" key="2">
    <source>
        <dbReference type="Proteomes" id="UP000031056"/>
    </source>
</evidence>
<dbReference type="OrthoDB" id="2191642at2759"/>
<dbReference type="GeneID" id="26261191"/>